<evidence type="ECO:0000259" key="5">
    <source>
        <dbReference type="PROSITE" id="PS51858"/>
    </source>
</evidence>
<reference evidence="6 7" key="1">
    <citation type="journal article" date="2010" name="Nature">
        <title>The Ectocarpus genome and the independent evolution of multicellularity in brown algae.</title>
        <authorList>
            <person name="Cock J.M."/>
            <person name="Sterck L."/>
            <person name="Rouze P."/>
            <person name="Scornet D."/>
            <person name="Allen A.E."/>
            <person name="Amoutzias G."/>
            <person name="Anthouard V."/>
            <person name="Artiguenave F."/>
            <person name="Aury J.M."/>
            <person name="Badger J.H."/>
            <person name="Beszteri B."/>
            <person name="Billiau K."/>
            <person name="Bonnet E."/>
            <person name="Bothwell J.H."/>
            <person name="Bowler C."/>
            <person name="Boyen C."/>
            <person name="Brownlee C."/>
            <person name="Carrano C.J."/>
            <person name="Charrier B."/>
            <person name="Cho G.Y."/>
            <person name="Coelho S.M."/>
            <person name="Collen J."/>
            <person name="Corre E."/>
            <person name="Da Silva C."/>
            <person name="Delage L."/>
            <person name="Delaroque N."/>
            <person name="Dittami S.M."/>
            <person name="Doulbeau S."/>
            <person name="Elias M."/>
            <person name="Farnham G."/>
            <person name="Gachon C.M."/>
            <person name="Gschloessl B."/>
            <person name="Heesch S."/>
            <person name="Jabbari K."/>
            <person name="Jubin C."/>
            <person name="Kawai H."/>
            <person name="Kimura K."/>
            <person name="Kloareg B."/>
            <person name="Kupper F.C."/>
            <person name="Lang D."/>
            <person name="Le Bail A."/>
            <person name="Leblanc C."/>
            <person name="Lerouge P."/>
            <person name="Lohr M."/>
            <person name="Lopez P.J."/>
            <person name="Martens C."/>
            <person name="Maumus F."/>
            <person name="Michel G."/>
            <person name="Miranda-Saavedra D."/>
            <person name="Morales J."/>
            <person name="Moreau H."/>
            <person name="Motomura T."/>
            <person name="Nagasato C."/>
            <person name="Napoli C.A."/>
            <person name="Nelson D.R."/>
            <person name="Nyvall-Collen P."/>
            <person name="Peters A.F."/>
            <person name="Pommier C."/>
            <person name="Potin P."/>
            <person name="Poulain J."/>
            <person name="Quesneville H."/>
            <person name="Read B."/>
            <person name="Rensing S.A."/>
            <person name="Ritter A."/>
            <person name="Rousvoal S."/>
            <person name="Samanta M."/>
            <person name="Samson G."/>
            <person name="Schroeder D.C."/>
            <person name="Segurens B."/>
            <person name="Strittmatter M."/>
            <person name="Tonon T."/>
            <person name="Tregear J.W."/>
            <person name="Valentin K."/>
            <person name="von Dassow P."/>
            <person name="Yamagishi T."/>
            <person name="Van de Peer Y."/>
            <person name="Wincker P."/>
        </authorList>
    </citation>
    <scope>NUCLEOTIDE SEQUENCE [LARGE SCALE GENOMIC DNA]</scope>
    <source>
        <strain evidence="7">Ec32 / CCAP1310/4</strain>
    </source>
</reference>
<evidence type="ECO:0000313" key="6">
    <source>
        <dbReference type="EMBL" id="CBN75008.1"/>
    </source>
</evidence>
<dbReference type="eggNOG" id="KOG0324">
    <property type="taxonomic scope" value="Eukaryota"/>
</dbReference>
<dbReference type="InParanoid" id="D8LRA3"/>
<dbReference type="OrthoDB" id="412286at2759"/>
<evidence type="ECO:0000313" key="7">
    <source>
        <dbReference type="Proteomes" id="UP000002630"/>
    </source>
</evidence>
<evidence type="ECO:0000256" key="3">
    <source>
        <dbReference type="ARBA" id="ARBA00022801"/>
    </source>
</evidence>
<name>D8LRA3_ECTSI</name>
<feature type="compositionally biased region" description="Basic and acidic residues" evidence="4">
    <location>
        <begin position="164"/>
        <end position="179"/>
    </location>
</feature>
<dbReference type="GO" id="GO:0016579">
    <property type="term" value="P:protein deubiquitination"/>
    <property type="evidence" value="ECO:0007669"/>
    <property type="project" value="TreeGrafter"/>
</dbReference>
<evidence type="ECO:0000256" key="2">
    <source>
        <dbReference type="ARBA" id="ARBA00022670"/>
    </source>
</evidence>
<dbReference type="Pfam" id="PF05903">
    <property type="entry name" value="Peptidase_C97"/>
    <property type="match status" value="1"/>
</dbReference>
<keyword evidence="3" id="KW-0378">Hydrolase</keyword>
<feature type="domain" description="PPPDE" evidence="5">
    <location>
        <begin position="6"/>
        <end position="132"/>
    </location>
</feature>
<dbReference type="EMBL" id="FN649741">
    <property type="protein sequence ID" value="CBN75008.1"/>
    <property type="molecule type" value="Genomic_DNA"/>
</dbReference>
<accession>D8LRA3</accession>
<dbReference type="STRING" id="2880.D8LRA3"/>
<keyword evidence="7" id="KW-1185">Reference proteome</keyword>
<keyword evidence="2" id="KW-0645">Protease</keyword>
<dbReference type="EMBL" id="FN648863">
    <property type="protein sequence ID" value="CBN75008.1"/>
    <property type="molecule type" value="Genomic_DNA"/>
</dbReference>
<dbReference type="PANTHER" id="PTHR12378">
    <property type="entry name" value="DESUMOYLATING ISOPEPTIDASE"/>
    <property type="match status" value="1"/>
</dbReference>
<dbReference type="Gene3D" id="3.90.1720.30">
    <property type="entry name" value="PPPDE domains"/>
    <property type="match status" value="1"/>
</dbReference>
<dbReference type="GO" id="GO:0101005">
    <property type="term" value="F:deubiquitinase activity"/>
    <property type="evidence" value="ECO:0007669"/>
    <property type="project" value="TreeGrafter"/>
</dbReference>
<dbReference type="AlphaFoldDB" id="D8LRA3"/>
<dbReference type="InterPro" id="IPR008580">
    <property type="entry name" value="PPPDE_dom"/>
</dbReference>
<feature type="compositionally biased region" description="Low complexity" evidence="4">
    <location>
        <begin position="152"/>
        <end position="161"/>
    </location>
</feature>
<evidence type="ECO:0000256" key="1">
    <source>
        <dbReference type="ARBA" id="ARBA00008140"/>
    </source>
</evidence>
<dbReference type="PANTHER" id="PTHR12378:SF80">
    <property type="entry name" value="IP06716P-RELATED"/>
    <property type="match status" value="1"/>
</dbReference>
<organism evidence="6 7">
    <name type="scientific">Ectocarpus siliculosus</name>
    <name type="common">Brown alga</name>
    <name type="synonym">Conferva siliculosa</name>
    <dbReference type="NCBI Taxonomy" id="2880"/>
    <lineage>
        <taxon>Eukaryota</taxon>
        <taxon>Sar</taxon>
        <taxon>Stramenopiles</taxon>
        <taxon>Ochrophyta</taxon>
        <taxon>PX clade</taxon>
        <taxon>Phaeophyceae</taxon>
        <taxon>Ectocarpales</taxon>
        <taxon>Ectocarpaceae</taxon>
        <taxon>Ectocarpus</taxon>
    </lineage>
</organism>
<sequence length="199" mass="21014">MSSGVRPVQLNVYDLHESNSWLQHIGLGAYHSGLEIGGVEYTFSEAGVAQHPPRQIAGDGVSFKTTEVLGDFIGTMPDVRRILNGLKAEGFAEGEYDVIRNNCNHFCDELAFALTGKRIPPWVNRAATIATWAGLGESKKEGANDKKGGAGTAASSATASAPPSRDRKELTQKQRDLLSKMRTNKSSGGGGRGGAGGAK</sequence>
<comment type="similarity">
    <text evidence="1">Belongs to the DeSI family.</text>
</comment>
<feature type="compositionally biased region" description="Basic and acidic residues" evidence="4">
    <location>
        <begin position="139"/>
        <end position="148"/>
    </location>
</feature>
<dbReference type="FunCoup" id="D8LRA3">
    <property type="interactions" value="166"/>
</dbReference>
<dbReference type="SMART" id="SM01179">
    <property type="entry name" value="DUF862"/>
    <property type="match status" value="1"/>
</dbReference>
<dbReference type="OMA" id="TIATWAG"/>
<dbReference type="Proteomes" id="UP000002630">
    <property type="component" value="Linkage Group LG16"/>
</dbReference>
<proteinExistence type="inferred from homology"/>
<protein>
    <recommendedName>
        <fullName evidence="5">PPPDE domain-containing protein</fullName>
    </recommendedName>
</protein>
<dbReference type="GO" id="GO:0006508">
    <property type="term" value="P:proteolysis"/>
    <property type="evidence" value="ECO:0007669"/>
    <property type="project" value="UniProtKB-KW"/>
</dbReference>
<feature type="region of interest" description="Disordered" evidence="4">
    <location>
        <begin position="139"/>
        <end position="199"/>
    </location>
</feature>
<gene>
    <name evidence="6" type="ORF">Esi_0064_0052</name>
</gene>
<dbReference type="InterPro" id="IPR042266">
    <property type="entry name" value="PPPDE_sf"/>
</dbReference>
<evidence type="ECO:0000256" key="4">
    <source>
        <dbReference type="SAM" id="MobiDB-lite"/>
    </source>
</evidence>
<feature type="compositionally biased region" description="Gly residues" evidence="4">
    <location>
        <begin position="187"/>
        <end position="199"/>
    </location>
</feature>
<dbReference type="PROSITE" id="PS51858">
    <property type="entry name" value="PPPDE"/>
    <property type="match status" value="1"/>
</dbReference>